<dbReference type="CDD" id="cd02440">
    <property type="entry name" value="AdoMet_MTases"/>
    <property type="match status" value="1"/>
</dbReference>
<dbReference type="InterPro" id="IPR050714">
    <property type="entry name" value="Cobalamin_biosynth_MTase"/>
</dbReference>
<evidence type="ECO:0000259" key="6">
    <source>
        <dbReference type="Pfam" id="PF00590"/>
    </source>
</evidence>
<gene>
    <name evidence="7" type="primary">cbiE</name>
    <name evidence="7" type="ORF">HCZ30_04525</name>
</gene>
<dbReference type="Proteomes" id="UP000709466">
    <property type="component" value="Unassembled WGS sequence"/>
</dbReference>
<keyword evidence="5" id="KW-0949">S-adenosyl-L-methionine</keyword>
<keyword evidence="2" id="KW-0169">Cobalamin biosynthesis</keyword>
<evidence type="ECO:0000313" key="7">
    <source>
        <dbReference type="EMBL" id="NIY71698.1"/>
    </source>
</evidence>
<evidence type="ECO:0000256" key="5">
    <source>
        <dbReference type="ARBA" id="ARBA00022691"/>
    </source>
</evidence>
<comment type="caution">
    <text evidence="7">The sequence shown here is derived from an EMBL/GenBank/DDBJ whole genome shotgun (WGS) entry which is preliminary data.</text>
</comment>
<dbReference type="Gene3D" id="3.40.1010.10">
    <property type="entry name" value="Cobalt-precorrin-4 Transmethylase, Domain 1"/>
    <property type="match status" value="1"/>
</dbReference>
<evidence type="ECO:0000256" key="1">
    <source>
        <dbReference type="ARBA" id="ARBA00004953"/>
    </source>
</evidence>
<dbReference type="NCBIfam" id="TIGR02467">
    <property type="entry name" value="CbiE"/>
    <property type="match status" value="1"/>
</dbReference>
<dbReference type="Gene3D" id="3.40.50.150">
    <property type="entry name" value="Vaccinia Virus protein VP39"/>
    <property type="match status" value="1"/>
</dbReference>
<accession>A0ABX0VYH5</accession>
<dbReference type="SUPFAM" id="SSF53790">
    <property type="entry name" value="Tetrapyrrole methylase"/>
    <property type="match status" value="1"/>
</dbReference>
<organism evidence="7 8">
    <name type="scientific">Marivivens donghaensis</name>
    <dbReference type="NCBI Taxonomy" id="1699413"/>
    <lineage>
        <taxon>Bacteria</taxon>
        <taxon>Pseudomonadati</taxon>
        <taxon>Pseudomonadota</taxon>
        <taxon>Alphaproteobacteria</taxon>
        <taxon>Rhodobacterales</taxon>
        <taxon>Paracoccaceae</taxon>
        <taxon>Marivivens group</taxon>
        <taxon>Marivivens</taxon>
    </lineage>
</organism>
<keyword evidence="4" id="KW-0808">Transferase</keyword>
<reference evidence="7 8" key="1">
    <citation type="submission" date="2020-03" db="EMBL/GenBank/DDBJ databases">
        <title>Bacterial isolates of synthetic phycosphere.</title>
        <authorList>
            <person name="Fu H."/>
            <person name="Moran M.A."/>
        </authorList>
    </citation>
    <scope>NUCLEOTIDE SEQUENCE [LARGE SCALE GENOMIC DNA]</scope>
    <source>
        <strain evidence="7 8">HF1</strain>
    </source>
</reference>
<evidence type="ECO:0000256" key="2">
    <source>
        <dbReference type="ARBA" id="ARBA00022573"/>
    </source>
</evidence>
<dbReference type="Pfam" id="PF00590">
    <property type="entry name" value="TP_methylase"/>
    <property type="match status" value="1"/>
</dbReference>
<dbReference type="PIRSF" id="PIRSF036428">
    <property type="entry name" value="CobL"/>
    <property type="match status" value="1"/>
</dbReference>
<proteinExistence type="predicted"/>
<dbReference type="RefSeq" id="WP_167636755.1">
    <property type="nucleotide sequence ID" value="NZ_JAATOP010000002.1"/>
</dbReference>
<dbReference type="InterPro" id="IPR000878">
    <property type="entry name" value="4pyrrol_Mease"/>
</dbReference>
<evidence type="ECO:0000256" key="4">
    <source>
        <dbReference type="ARBA" id="ARBA00022679"/>
    </source>
</evidence>
<dbReference type="PANTHER" id="PTHR43182:SF1">
    <property type="entry name" value="COBALT-PRECORRIN-7 C(5)-METHYLTRANSFERASE"/>
    <property type="match status" value="1"/>
</dbReference>
<dbReference type="CDD" id="cd11644">
    <property type="entry name" value="Precorrin-6Y-MT"/>
    <property type="match status" value="1"/>
</dbReference>
<dbReference type="InterPro" id="IPR014008">
    <property type="entry name" value="Cbl_synth_MTase_CbiT"/>
</dbReference>
<keyword evidence="8" id="KW-1185">Reference proteome</keyword>
<comment type="pathway">
    <text evidence="1">Cofactor biosynthesis; adenosylcobalamin biosynthesis.</text>
</comment>
<evidence type="ECO:0000256" key="3">
    <source>
        <dbReference type="ARBA" id="ARBA00022603"/>
    </source>
</evidence>
<dbReference type="InterPro" id="IPR029063">
    <property type="entry name" value="SAM-dependent_MTases_sf"/>
</dbReference>
<sequence length="398" mass="42640">MTAWLHIVGLGEDGLDGLVPATRTVLETAEVIIGGERHHQLAPNIAAERLSWPHPFDALIDVLRDLKGKRVVVLATGDPLWYSVGARIGRSIPNEEIVFHPQLSAFQLASARMGWSLADVETLTVHGRPVEQMIPYIRPNGRLLLLTTGSETPGQIAGFLTERGYGASRISVLGAMGGENEVRFDGVANDWSHEVPAFNTMAVECIAGDDALVLPQMGLPDDAFVSDGTMTKQEVRAITLSKLMPMRGALLWDVGCGSGSVAIEWMRGARDALAIGIEPKEQRRAYAAQNAATLGAPRLKLIDGRSPEALGDLPAPDAVFVGGGVSEEVFDIAWAALKPLGRFVANAVTLEGEAVLRDLYAKHGGDLARISVERASPVGGLTGWRPAMAVTQWSLIKR</sequence>
<evidence type="ECO:0000313" key="8">
    <source>
        <dbReference type="Proteomes" id="UP000709466"/>
    </source>
</evidence>
<dbReference type="InterPro" id="IPR014777">
    <property type="entry name" value="4pyrrole_Mease_sub1"/>
</dbReference>
<dbReference type="InterPro" id="IPR035996">
    <property type="entry name" value="4pyrrol_Methylase_sf"/>
</dbReference>
<dbReference type="SUPFAM" id="SSF53335">
    <property type="entry name" value="S-adenosyl-L-methionine-dependent methyltransferases"/>
    <property type="match status" value="1"/>
</dbReference>
<dbReference type="EMBL" id="JAATOP010000002">
    <property type="protein sequence ID" value="NIY71698.1"/>
    <property type="molecule type" value="Genomic_DNA"/>
</dbReference>
<feature type="domain" description="Tetrapyrrole methylase" evidence="6">
    <location>
        <begin position="5"/>
        <end position="185"/>
    </location>
</feature>
<dbReference type="InterPro" id="IPR012818">
    <property type="entry name" value="CbiE"/>
</dbReference>
<dbReference type="PANTHER" id="PTHR43182">
    <property type="entry name" value="COBALT-PRECORRIN-6B C(15)-METHYLTRANSFERASE (DECARBOXYLATING)"/>
    <property type="match status" value="1"/>
</dbReference>
<dbReference type="NCBIfam" id="TIGR02469">
    <property type="entry name" value="CbiT"/>
    <property type="match status" value="1"/>
</dbReference>
<name>A0ABX0VYH5_9RHOB</name>
<protein>
    <submittedName>
        <fullName evidence="7">Precorrin-6y C5,15-methyltransferase (Decarboxylating) subunit CbiE</fullName>
    </submittedName>
</protein>
<dbReference type="InterPro" id="IPR006365">
    <property type="entry name" value="Cbl_synth_CobL"/>
</dbReference>
<keyword evidence="3" id="KW-0489">Methyltransferase</keyword>